<evidence type="ECO:0000256" key="11">
    <source>
        <dbReference type="SAM" id="Phobius"/>
    </source>
</evidence>
<dbReference type="Pfam" id="PF00355">
    <property type="entry name" value="Rieske"/>
    <property type="match status" value="1"/>
</dbReference>
<evidence type="ECO:0000256" key="9">
    <source>
        <dbReference type="ARBA" id="ARBA00023014"/>
    </source>
</evidence>
<dbReference type="PROSITE" id="PS51296">
    <property type="entry name" value="RIESKE"/>
    <property type="match status" value="1"/>
</dbReference>
<keyword evidence="11" id="KW-1133">Transmembrane helix</keyword>
<comment type="caution">
    <text evidence="14">The sequence shown here is derived from an EMBL/GenBank/DDBJ whole genome shotgun (WGS) entry which is preliminary data.</text>
</comment>
<keyword evidence="9" id="KW-0411">Iron-sulfur</keyword>
<protein>
    <recommendedName>
        <fullName evidence="1">non-specific serine/threonine protein kinase</fullName>
        <ecNumber evidence="1">2.7.11.1</ecNumber>
    </recommendedName>
</protein>
<dbReference type="EC" id="2.7.11.1" evidence="1"/>
<dbReference type="InterPro" id="IPR050660">
    <property type="entry name" value="NEK_Ser/Thr_kinase"/>
</dbReference>
<evidence type="ECO:0000259" key="12">
    <source>
        <dbReference type="PROSITE" id="PS50011"/>
    </source>
</evidence>
<feature type="transmembrane region" description="Helical" evidence="11">
    <location>
        <begin position="447"/>
        <end position="471"/>
    </location>
</feature>
<keyword evidence="7" id="KW-0067">ATP-binding</keyword>
<feature type="compositionally biased region" description="Polar residues" evidence="10">
    <location>
        <begin position="420"/>
        <end position="436"/>
    </location>
</feature>
<keyword evidence="2" id="KW-0808">Transferase</keyword>
<dbReference type="Proteomes" id="UP000635565">
    <property type="component" value="Unassembled WGS sequence"/>
</dbReference>
<keyword evidence="5" id="KW-0547">Nucleotide-binding</keyword>
<dbReference type="Pfam" id="PF00069">
    <property type="entry name" value="Pkinase"/>
    <property type="match status" value="1"/>
</dbReference>
<evidence type="ECO:0000256" key="10">
    <source>
        <dbReference type="SAM" id="MobiDB-lite"/>
    </source>
</evidence>
<dbReference type="CDD" id="cd03467">
    <property type="entry name" value="Rieske"/>
    <property type="match status" value="1"/>
</dbReference>
<dbReference type="InterPro" id="IPR000719">
    <property type="entry name" value="Prot_kinase_dom"/>
</dbReference>
<dbReference type="InterPro" id="IPR036922">
    <property type="entry name" value="Rieske_2Fe-2S_sf"/>
</dbReference>
<evidence type="ECO:0000256" key="5">
    <source>
        <dbReference type="ARBA" id="ARBA00022741"/>
    </source>
</evidence>
<keyword evidence="11" id="KW-0472">Membrane</keyword>
<keyword evidence="6" id="KW-0418">Kinase</keyword>
<dbReference type="Gene3D" id="2.102.10.10">
    <property type="entry name" value="Rieske [2Fe-2S] iron-sulphur domain"/>
    <property type="match status" value="1"/>
</dbReference>
<gene>
    <name evidence="14" type="ORF">KSZ_32760</name>
</gene>
<dbReference type="SUPFAM" id="SSF50022">
    <property type="entry name" value="ISP domain"/>
    <property type="match status" value="1"/>
</dbReference>
<evidence type="ECO:0000259" key="13">
    <source>
        <dbReference type="PROSITE" id="PS51296"/>
    </source>
</evidence>
<evidence type="ECO:0000256" key="8">
    <source>
        <dbReference type="ARBA" id="ARBA00023004"/>
    </source>
</evidence>
<keyword evidence="15" id="KW-1185">Reference proteome</keyword>
<sequence>MLIPVEHLVGKDIGEYHLTQLIGQGTLSAVYLAKRQGEEPREAMLTVFLLPAECKGATRERFMARFMQQAGAVSRLQHPYIVPTYTFGEQYGYPYLVTPLIEGETVAAFLKQRQRCAPDLMLALLRQIADALDYAHRNNVIHGTLKSSNVLLVRQGGPDGLYSVMVAGFGLAHMLEMRGIGQVAHQYPGLFSVAGTLLTNPIYIAPEVVLGGNFDVRADVYSLGILAFEMLCGYPPFSDPDPFVVLQKHVDERIPSLQSVAPDVPGALDIALQRALERDPSLRLQSAGKLVTAFERVLNVMEEATRPAPSPPGTALPINVHLALVDTLPPGDTGEYKVAMAGITSSRVPKVAPSFPGNTFKLQSIPRPTSLPMGPTTPGSAVPETKVPPMNQQFAYSASPPGSREQVAPAQMRANGSGMAASNTSDTITTGQQKTAQAHPDMGRRRIVMAVNGVITAGVLFGGGFTLLHLFQNGTLHLPGQTVAQQASVPGAKASNVISTTMPPKNTARNFTDPNTKLESILIHLPDGQLVAYNRACTHQQALVNYDSLTHKLICPLHQAQFDPQHMGKVLKGPATKPLKAVTVHVQANGTITTG</sequence>
<dbReference type="PANTHER" id="PTHR43671">
    <property type="entry name" value="SERINE/THREONINE-PROTEIN KINASE NEK"/>
    <property type="match status" value="1"/>
</dbReference>
<dbReference type="Gene3D" id="1.10.510.10">
    <property type="entry name" value="Transferase(Phosphotransferase) domain 1"/>
    <property type="match status" value="1"/>
</dbReference>
<evidence type="ECO:0000256" key="6">
    <source>
        <dbReference type="ARBA" id="ARBA00022777"/>
    </source>
</evidence>
<dbReference type="CDD" id="cd14014">
    <property type="entry name" value="STKc_PknB_like"/>
    <property type="match status" value="1"/>
</dbReference>
<dbReference type="Gene3D" id="3.30.200.20">
    <property type="entry name" value="Phosphorylase Kinase, domain 1"/>
    <property type="match status" value="1"/>
</dbReference>
<evidence type="ECO:0000256" key="7">
    <source>
        <dbReference type="ARBA" id="ARBA00022840"/>
    </source>
</evidence>
<evidence type="ECO:0000313" key="15">
    <source>
        <dbReference type="Proteomes" id="UP000635565"/>
    </source>
</evidence>
<evidence type="ECO:0000256" key="1">
    <source>
        <dbReference type="ARBA" id="ARBA00012513"/>
    </source>
</evidence>
<dbReference type="PROSITE" id="PS50011">
    <property type="entry name" value="PROTEIN_KINASE_DOM"/>
    <property type="match status" value="1"/>
</dbReference>
<accession>A0ABQ3VGV7</accession>
<reference evidence="14 15" key="1">
    <citation type="journal article" date="2021" name="Int. J. Syst. Evol. Microbiol.">
        <title>Reticulibacter mediterranei gen. nov., sp. nov., within the new family Reticulibacteraceae fam. nov., and Ktedonospora formicarum gen. nov., sp. nov., Ktedonobacter robiniae sp. nov., Dictyobacter formicarum sp. nov. and Dictyobacter arantiisoli sp. nov., belonging to the class Ktedonobacteria.</title>
        <authorList>
            <person name="Yabe S."/>
            <person name="Zheng Y."/>
            <person name="Wang C.M."/>
            <person name="Sakai Y."/>
            <person name="Abe K."/>
            <person name="Yokota A."/>
            <person name="Donadio S."/>
            <person name="Cavaletti L."/>
            <person name="Monciardini P."/>
        </authorList>
    </citation>
    <scope>NUCLEOTIDE SEQUENCE [LARGE SCALE GENOMIC DNA]</scope>
    <source>
        <strain evidence="14 15">SOSP1-9</strain>
    </source>
</reference>
<dbReference type="SUPFAM" id="SSF56112">
    <property type="entry name" value="Protein kinase-like (PK-like)"/>
    <property type="match status" value="1"/>
</dbReference>
<keyword evidence="11" id="KW-0812">Transmembrane</keyword>
<proteinExistence type="predicted"/>
<dbReference type="InterPro" id="IPR011009">
    <property type="entry name" value="Kinase-like_dom_sf"/>
</dbReference>
<dbReference type="EMBL" id="BNJJ01000008">
    <property type="protein sequence ID" value="GHO85270.1"/>
    <property type="molecule type" value="Genomic_DNA"/>
</dbReference>
<organism evidence="14 15">
    <name type="scientific">Dictyobacter formicarum</name>
    <dbReference type="NCBI Taxonomy" id="2778368"/>
    <lineage>
        <taxon>Bacteria</taxon>
        <taxon>Bacillati</taxon>
        <taxon>Chloroflexota</taxon>
        <taxon>Ktedonobacteria</taxon>
        <taxon>Ktedonobacterales</taxon>
        <taxon>Dictyobacteraceae</taxon>
        <taxon>Dictyobacter</taxon>
    </lineage>
</organism>
<dbReference type="PANTHER" id="PTHR43671:SF13">
    <property type="entry name" value="SERINE_THREONINE-PROTEIN KINASE NEK2"/>
    <property type="match status" value="1"/>
</dbReference>
<evidence type="ECO:0000256" key="2">
    <source>
        <dbReference type="ARBA" id="ARBA00022679"/>
    </source>
</evidence>
<keyword evidence="3" id="KW-0001">2Fe-2S</keyword>
<feature type="domain" description="Rieske" evidence="13">
    <location>
        <begin position="495"/>
        <end position="593"/>
    </location>
</feature>
<dbReference type="InterPro" id="IPR017941">
    <property type="entry name" value="Rieske_2Fe-2S"/>
</dbReference>
<keyword evidence="4" id="KW-0479">Metal-binding</keyword>
<evidence type="ECO:0000256" key="4">
    <source>
        <dbReference type="ARBA" id="ARBA00022723"/>
    </source>
</evidence>
<feature type="domain" description="Protein kinase" evidence="12">
    <location>
        <begin position="16"/>
        <end position="295"/>
    </location>
</feature>
<evidence type="ECO:0000256" key="3">
    <source>
        <dbReference type="ARBA" id="ARBA00022714"/>
    </source>
</evidence>
<name>A0ABQ3VGV7_9CHLR</name>
<feature type="region of interest" description="Disordered" evidence="10">
    <location>
        <begin position="416"/>
        <end position="440"/>
    </location>
</feature>
<keyword evidence="8" id="KW-0408">Iron</keyword>
<evidence type="ECO:0000313" key="14">
    <source>
        <dbReference type="EMBL" id="GHO85270.1"/>
    </source>
</evidence>